<reference evidence="2 3" key="1">
    <citation type="submission" date="2023-11" db="EMBL/GenBank/DDBJ databases">
        <title>Halocaridina rubra genome assembly.</title>
        <authorList>
            <person name="Smith C."/>
        </authorList>
    </citation>
    <scope>NUCLEOTIDE SEQUENCE [LARGE SCALE GENOMIC DNA]</scope>
    <source>
        <strain evidence="2">EP-1</strain>
        <tissue evidence="2">Whole</tissue>
    </source>
</reference>
<organism evidence="2 3">
    <name type="scientific">Halocaridina rubra</name>
    <name type="common">Hawaiian red shrimp</name>
    <dbReference type="NCBI Taxonomy" id="373956"/>
    <lineage>
        <taxon>Eukaryota</taxon>
        <taxon>Metazoa</taxon>
        <taxon>Ecdysozoa</taxon>
        <taxon>Arthropoda</taxon>
        <taxon>Crustacea</taxon>
        <taxon>Multicrustacea</taxon>
        <taxon>Malacostraca</taxon>
        <taxon>Eumalacostraca</taxon>
        <taxon>Eucarida</taxon>
        <taxon>Decapoda</taxon>
        <taxon>Pleocyemata</taxon>
        <taxon>Caridea</taxon>
        <taxon>Atyoidea</taxon>
        <taxon>Atyidae</taxon>
        <taxon>Halocaridina</taxon>
    </lineage>
</organism>
<evidence type="ECO:0000256" key="1">
    <source>
        <dbReference type="SAM" id="MobiDB-lite"/>
    </source>
</evidence>
<proteinExistence type="predicted"/>
<dbReference type="EMBL" id="JAXCGZ010015242">
    <property type="protein sequence ID" value="KAK7070767.1"/>
    <property type="molecule type" value="Genomic_DNA"/>
</dbReference>
<dbReference type="AlphaFoldDB" id="A0AAN8WRB1"/>
<feature type="region of interest" description="Disordered" evidence="1">
    <location>
        <begin position="171"/>
        <end position="254"/>
    </location>
</feature>
<keyword evidence="3" id="KW-1185">Reference proteome</keyword>
<name>A0AAN8WRB1_HALRR</name>
<evidence type="ECO:0000313" key="2">
    <source>
        <dbReference type="EMBL" id="KAK7070767.1"/>
    </source>
</evidence>
<feature type="compositionally biased region" description="Basic and acidic residues" evidence="1">
    <location>
        <begin position="327"/>
        <end position="337"/>
    </location>
</feature>
<feature type="region of interest" description="Disordered" evidence="1">
    <location>
        <begin position="274"/>
        <end position="337"/>
    </location>
</feature>
<comment type="caution">
    <text evidence="2">The sequence shown here is derived from an EMBL/GenBank/DDBJ whole genome shotgun (WGS) entry which is preliminary data.</text>
</comment>
<gene>
    <name evidence="2" type="ORF">SK128_014266</name>
</gene>
<evidence type="ECO:0000313" key="3">
    <source>
        <dbReference type="Proteomes" id="UP001381693"/>
    </source>
</evidence>
<feature type="compositionally biased region" description="Acidic residues" evidence="1">
    <location>
        <begin position="274"/>
        <end position="291"/>
    </location>
</feature>
<accession>A0AAN8WRB1</accession>
<sequence>MEMTEGNGIRPYKTNGETGLVTVILIATVCHGYQIHIFPDKNDDVLPRKLRRARSPREKLNMGEDASMESLSIEEYVTTLPVPMTEEKRPLISREIKNKRDTNGSLHPVNNTTDAESRQDTMTSSTTFPDEVPEDPDRIGFLFSLLPVLEYPFRPIWLPLSFGKSPYNVRGNNRPPPYKPPPPPLHHPPPPPPPPPPPHPPLPPFPIGHKPSPHPIDFIPKPLPPFHSDGPHFTDHHPPSFSEHHSNDADHDFEALHKPHDDDIIHDDSFFDDMGDDDFHDSESFDFEPPDFFENSGFPHSSGEVHFDEKPIHDHHEDMMSHPPHHPSGDFRPHHPPEDFLPHRPPPDDFKPHFFAGPPKPPKVFSIPPKPGPPRPPPKLPVPPGINAVVNENIYRDDIPVVEIHNEKDKIHEGLVHGGIKGLNQGDIDFITVHTKPYVESHNEFDAQL</sequence>
<protein>
    <submittedName>
        <fullName evidence="2">Uncharacterized protein</fullName>
    </submittedName>
</protein>
<dbReference type="Proteomes" id="UP001381693">
    <property type="component" value="Unassembled WGS sequence"/>
</dbReference>
<feature type="compositionally biased region" description="Polar residues" evidence="1">
    <location>
        <begin position="103"/>
        <end position="128"/>
    </location>
</feature>
<feature type="compositionally biased region" description="Basic and acidic residues" evidence="1">
    <location>
        <begin position="229"/>
        <end position="254"/>
    </location>
</feature>
<feature type="compositionally biased region" description="Pro residues" evidence="1">
    <location>
        <begin position="174"/>
        <end position="206"/>
    </location>
</feature>
<feature type="compositionally biased region" description="Basic and acidic residues" evidence="1">
    <location>
        <begin position="303"/>
        <end position="320"/>
    </location>
</feature>
<feature type="region of interest" description="Disordered" evidence="1">
    <location>
        <begin position="95"/>
        <end position="135"/>
    </location>
</feature>